<accession>A0A391NVV4</accession>
<feature type="non-terminal residue" evidence="2">
    <location>
        <position position="49"/>
    </location>
</feature>
<dbReference type="EMBL" id="BDIP01010418">
    <property type="protein sequence ID" value="GCA65255.1"/>
    <property type="molecule type" value="Genomic_DNA"/>
</dbReference>
<keyword evidence="1" id="KW-0175">Coiled coil</keyword>
<evidence type="ECO:0000313" key="2">
    <source>
        <dbReference type="EMBL" id="GCA65255.1"/>
    </source>
</evidence>
<organism evidence="2 3">
    <name type="scientific">Kipferlia bialata</name>
    <dbReference type="NCBI Taxonomy" id="797122"/>
    <lineage>
        <taxon>Eukaryota</taxon>
        <taxon>Metamonada</taxon>
        <taxon>Carpediemonas-like organisms</taxon>
        <taxon>Kipferlia</taxon>
    </lineage>
</organism>
<evidence type="ECO:0000256" key="1">
    <source>
        <dbReference type="SAM" id="Coils"/>
    </source>
</evidence>
<dbReference type="AlphaFoldDB" id="A0A391NVV4"/>
<keyword evidence="3" id="KW-1185">Reference proteome</keyword>
<comment type="caution">
    <text evidence="2">The sequence shown here is derived from an EMBL/GenBank/DDBJ whole genome shotgun (WGS) entry which is preliminary data.</text>
</comment>
<protein>
    <submittedName>
        <fullName evidence="2">Uncharacterized protein</fullName>
    </submittedName>
</protein>
<gene>
    <name evidence="2" type="ORF">KIPB_016681</name>
</gene>
<reference evidence="2 3" key="1">
    <citation type="journal article" date="2018" name="PLoS ONE">
        <title>The draft genome of Kipferlia bialata reveals reductive genome evolution in fornicate parasites.</title>
        <authorList>
            <person name="Tanifuji G."/>
            <person name="Takabayashi S."/>
            <person name="Kume K."/>
            <person name="Takagi M."/>
            <person name="Nakayama T."/>
            <person name="Kamikawa R."/>
            <person name="Inagaki Y."/>
            <person name="Hashimoto T."/>
        </authorList>
    </citation>
    <scope>NUCLEOTIDE SEQUENCE [LARGE SCALE GENOMIC DNA]</scope>
    <source>
        <strain evidence="2">NY0173</strain>
    </source>
</reference>
<feature type="non-terminal residue" evidence="2">
    <location>
        <position position="1"/>
    </location>
</feature>
<feature type="coiled-coil region" evidence="1">
    <location>
        <begin position="8"/>
        <end position="35"/>
    </location>
</feature>
<name>A0A391NVV4_9EUKA</name>
<proteinExistence type="predicted"/>
<evidence type="ECO:0000313" key="3">
    <source>
        <dbReference type="Proteomes" id="UP000265618"/>
    </source>
</evidence>
<dbReference type="Proteomes" id="UP000265618">
    <property type="component" value="Unassembled WGS sequence"/>
</dbReference>
<sequence length="49" mass="5313">AVTAERDLATVSIDLEAQTEEIRELDNMVGDLQADLADRGSGSLFLSLY</sequence>